<organism evidence="2 3">
    <name type="scientific">Vreelandella janggokensis</name>
    <dbReference type="NCBI Taxonomy" id="370767"/>
    <lineage>
        <taxon>Bacteria</taxon>
        <taxon>Pseudomonadati</taxon>
        <taxon>Pseudomonadota</taxon>
        <taxon>Gammaproteobacteria</taxon>
        <taxon>Oceanospirillales</taxon>
        <taxon>Halomonadaceae</taxon>
        <taxon>Vreelandella</taxon>
    </lineage>
</organism>
<reference evidence="2 3" key="1">
    <citation type="submission" date="2022-02" db="EMBL/GenBank/DDBJ databases">
        <title>Study of halophilic communities from a Mexican lake.</title>
        <authorList>
            <person name="Hernandez-Soto L.M."/>
            <person name="Martinez-Abarca F."/>
            <person name="Ramirez-Saad H.C."/>
            <person name="Aguirre-Garrido J.F."/>
        </authorList>
    </citation>
    <scope>NUCLEOTIDE SEQUENCE [LARGE SCALE GENOMIC DNA]</scope>
    <source>
        <strain evidence="2 3">Hjan13</strain>
    </source>
</reference>
<keyword evidence="1" id="KW-0812">Transmembrane</keyword>
<sequence>MSLNSTKRAGFILRLFSLAAFSCMVLFAGIVVIQNEELGKLLPPSTSRTLAILFGYVVAILTFNYALGLKGRNFMGWKNEALLVGGFIIVFIGMFLPHAFPIQEVVVSDSWIPFRSEENTHLKPNWKLAWGCLLALPLFIKSWMGIKSMPLWTSLDKN</sequence>
<name>A0ABT4IYF0_9GAMM</name>
<accession>A0ABT4IYF0</accession>
<comment type="caution">
    <text evidence="2">The sequence shown here is derived from an EMBL/GenBank/DDBJ whole genome shotgun (WGS) entry which is preliminary data.</text>
</comment>
<gene>
    <name evidence="2" type="ORF">L0635_16650</name>
</gene>
<keyword evidence="1" id="KW-1133">Transmembrane helix</keyword>
<feature type="transmembrane region" description="Helical" evidence="1">
    <location>
        <begin position="81"/>
        <end position="100"/>
    </location>
</feature>
<protein>
    <submittedName>
        <fullName evidence="2">Uncharacterized protein</fullName>
    </submittedName>
</protein>
<evidence type="ECO:0000313" key="2">
    <source>
        <dbReference type="EMBL" id="MCZ0928706.1"/>
    </source>
</evidence>
<evidence type="ECO:0000313" key="3">
    <source>
        <dbReference type="Proteomes" id="UP001321125"/>
    </source>
</evidence>
<keyword evidence="3" id="KW-1185">Reference proteome</keyword>
<dbReference type="Proteomes" id="UP001321125">
    <property type="component" value="Unassembled WGS sequence"/>
</dbReference>
<dbReference type="RefSeq" id="WP_268902330.1">
    <property type="nucleotide sequence ID" value="NZ_JAKNQT010000004.1"/>
</dbReference>
<feature type="transmembrane region" description="Helical" evidence="1">
    <location>
        <begin position="49"/>
        <end position="69"/>
    </location>
</feature>
<feature type="transmembrane region" description="Helical" evidence="1">
    <location>
        <begin position="12"/>
        <end position="33"/>
    </location>
</feature>
<dbReference type="EMBL" id="JAKNQU010000007">
    <property type="protein sequence ID" value="MCZ0928706.1"/>
    <property type="molecule type" value="Genomic_DNA"/>
</dbReference>
<keyword evidence="1" id="KW-0472">Membrane</keyword>
<evidence type="ECO:0000256" key="1">
    <source>
        <dbReference type="SAM" id="Phobius"/>
    </source>
</evidence>
<proteinExistence type="predicted"/>